<name>A0A0N5AXI7_9BILA</name>
<protein>
    <submittedName>
        <fullName evidence="2">Dedicator of cytokinesis 10</fullName>
    </submittedName>
</protein>
<reference evidence="2" key="1">
    <citation type="submission" date="2017-02" db="UniProtKB">
        <authorList>
            <consortium name="WormBaseParasite"/>
        </authorList>
    </citation>
    <scope>IDENTIFICATION</scope>
</reference>
<sequence>MDKSEIAVIVQQDSEKCQVNSGPLTYRLQKKVLPKVFTRNVMKHFADDTLNCLFDDLYNLLASYYEKSVAEKVHIFVLKDLTKLIVKLSLTESNGQFNSEQHKELDQIRYKLRNLCLTVISFVNVSFSYNQDYLQTLFAKLYSSLRSLVGSSLSEKSLRRVDFIFEHLSKVR</sequence>
<dbReference type="GO" id="GO:0042981">
    <property type="term" value="P:regulation of apoptotic process"/>
    <property type="evidence" value="ECO:0007669"/>
    <property type="project" value="InterPro"/>
</dbReference>
<dbReference type="Pfam" id="PF05527">
    <property type="entry name" value="TNFAIP8"/>
    <property type="match status" value="1"/>
</dbReference>
<dbReference type="Proteomes" id="UP000046393">
    <property type="component" value="Unplaced"/>
</dbReference>
<dbReference type="WBParaSite" id="SMUV_0000966501-mRNA-1">
    <property type="protein sequence ID" value="SMUV_0000966501-mRNA-1"/>
    <property type="gene ID" value="SMUV_0000966501"/>
</dbReference>
<accession>A0A0N5AXI7</accession>
<dbReference type="InterPro" id="IPR038355">
    <property type="entry name" value="TNFAIP8_sf"/>
</dbReference>
<organism evidence="1 2">
    <name type="scientific">Syphacia muris</name>
    <dbReference type="NCBI Taxonomy" id="451379"/>
    <lineage>
        <taxon>Eukaryota</taxon>
        <taxon>Metazoa</taxon>
        <taxon>Ecdysozoa</taxon>
        <taxon>Nematoda</taxon>
        <taxon>Chromadorea</taxon>
        <taxon>Rhabditida</taxon>
        <taxon>Spirurina</taxon>
        <taxon>Oxyuridomorpha</taxon>
        <taxon>Oxyuroidea</taxon>
        <taxon>Oxyuridae</taxon>
        <taxon>Syphacia</taxon>
    </lineage>
</organism>
<dbReference type="PANTHER" id="PTHR12757">
    <property type="entry name" value="TUMOR NECROSIS FACTOR INDUCED PROTEIN"/>
    <property type="match status" value="1"/>
</dbReference>
<dbReference type="AlphaFoldDB" id="A0A0N5AXI7"/>
<dbReference type="GO" id="GO:0005737">
    <property type="term" value="C:cytoplasm"/>
    <property type="evidence" value="ECO:0007669"/>
    <property type="project" value="TreeGrafter"/>
</dbReference>
<proteinExistence type="predicted"/>
<evidence type="ECO:0000313" key="2">
    <source>
        <dbReference type="WBParaSite" id="SMUV_0000966501-mRNA-1"/>
    </source>
</evidence>
<keyword evidence="1" id="KW-1185">Reference proteome</keyword>
<dbReference type="PANTHER" id="PTHR12757:SF1">
    <property type="entry name" value="PROTEIN SALIVARY GLANDS MARRED"/>
    <property type="match status" value="1"/>
</dbReference>
<dbReference type="InterPro" id="IPR008477">
    <property type="entry name" value="TNFAIP8-like"/>
</dbReference>
<dbReference type="Gene3D" id="1.20.1440.160">
    <property type="entry name" value="Tumor necrosis factor alpha-induced protein 8-like"/>
    <property type="match status" value="1"/>
</dbReference>
<evidence type="ECO:0000313" key="1">
    <source>
        <dbReference type="Proteomes" id="UP000046393"/>
    </source>
</evidence>